<dbReference type="AlphaFoldDB" id="A0A146TK78"/>
<dbReference type="EMBL" id="GCES01113153">
    <property type="protein sequence ID" value="JAQ73169.1"/>
    <property type="molecule type" value="Transcribed_RNA"/>
</dbReference>
<organism evidence="1">
    <name type="scientific">Fundulus heteroclitus</name>
    <name type="common">Killifish</name>
    <name type="synonym">Mummichog</name>
    <dbReference type="NCBI Taxonomy" id="8078"/>
    <lineage>
        <taxon>Eukaryota</taxon>
        <taxon>Metazoa</taxon>
        <taxon>Chordata</taxon>
        <taxon>Craniata</taxon>
        <taxon>Vertebrata</taxon>
        <taxon>Euteleostomi</taxon>
        <taxon>Actinopterygii</taxon>
        <taxon>Neopterygii</taxon>
        <taxon>Teleostei</taxon>
        <taxon>Neoteleostei</taxon>
        <taxon>Acanthomorphata</taxon>
        <taxon>Ovalentaria</taxon>
        <taxon>Atherinomorphae</taxon>
        <taxon>Cyprinodontiformes</taxon>
        <taxon>Fundulidae</taxon>
        <taxon>Fundulus</taxon>
    </lineage>
</organism>
<evidence type="ECO:0000313" key="1">
    <source>
        <dbReference type="EMBL" id="JAQ93130.1"/>
    </source>
</evidence>
<accession>A0A146TK78</accession>
<sequence length="79" mass="8931">MSRGREFQSLGTEWEKALLPIVLRQGGGTGKGMKEVDLRVQEGVATQRRSERQGKQGCGCVQKNFEFYSQSNWEPVELL</sequence>
<reference evidence="1" key="1">
    <citation type="submission" date="2015-01" db="EMBL/GenBank/DDBJ databases">
        <title>EvidentialGene: Evidence-directed Construction of Complete mRNA Transcriptomes without Genomes.</title>
        <authorList>
            <person name="Gilbert D.G."/>
        </authorList>
    </citation>
    <scope>NUCLEOTIDE SEQUENCE</scope>
</reference>
<name>A0A146TK78_FUNHE</name>
<dbReference type="EMBL" id="GCES01093192">
    <property type="protein sequence ID" value="JAQ93130.1"/>
    <property type="molecule type" value="Transcribed_RNA"/>
</dbReference>
<proteinExistence type="predicted"/>
<protein>
    <submittedName>
        <fullName evidence="1">Uncharacterized protein</fullName>
    </submittedName>
</protein>